<name>A0A4Y7JEI0_PAPSO</name>
<sequence>MAFTKLRRRTIDITRWKCSWQWGNLDSVVRFSEEGTSPPSTFPSTLSVIVMTILNIENMYIWVAHYECGDQTQW</sequence>
<dbReference type="EMBL" id="CM010718">
    <property type="protein sequence ID" value="RZC58198.1"/>
    <property type="molecule type" value="Genomic_DNA"/>
</dbReference>
<protein>
    <submittedName>
        <fullName evidence="1">Uncharacterized protein</fullName>
    </submittedName>
</protein>
<evidence type="ECO:0000313" key="2">
    <source>
        <dbReference type="Proteomes" id="UP000316621"/>
    </source>
</evidence>
<dbReference type="Proteomes" id="UP000316621">
    <property type="component" value="Chromosome 4"/>
</dbReference>
<organism evidence="1 2">
    <name type="scientific">Papaver somniferum</name>
    <name type="common">Opium poppy</name>
    <dbReference type="NCBI Taxonomy" id="3469"/>
    <lineage>
        <taxon>Eukaryota</taxon>
        <taxon>Viridiplantae</taxon>
        <taxon>Streptophyta</taxon>
        <taxon>Embryophyta</taxon>
        <taxon>Tracheophyta</taxon>
        <taxon>Spermatophyta</taxon>
        <taxon>Magnoliopsida</taxon>
        <taxon>Ranunculales</taxon>
        <taxon>Papaveraceae</taxon>
        <taxon>Papaveroideae</taxon>
        <taxon>Papaver</taxon>
    </lineage>
</organism>
<dbReference type="Gramene" id="RZC58198">
    <property type="protein sequence ID" value="RZC58198"/>
    <property type="gene ID" value="C5167_005508"/>
</dbReference>
<gene>
    <name evidence="1" type="ORF">C5167_005508</name>
</gene>
<accession>A0A4Y7JEI0</accession>
<proteinExistence type="predicted"/>
<evidence type="ECO:0000313" key="1">
    <source>
        <dbReference type="EMBL" id="RZC58198.1"/>
    </source>
</evidence>
<reference evidence="1 2" key="1">
    <citation type="journal article" date="2018" name="Science">
        <title>The opium poppy genome and morphinan production.</title>
        <authorList>
            <person name="Guo L."/>
            <person name="Winzer T."/>
            <person name="Yang X."/>
            <person name="Li Y."/>
            <person name="Ning Z."/>
            <person name="He Z."/>
            <person name="Teodor R."/>
            <person name="Lu Y."/>
            <person name="Bowser T.A."/>
            <person name="Graham I.A."/>
            <person name="Ye K."/>
        </authorList>
    </citation>
    <scope>NUCLEOTIDE SEQUENCE [LARGE SCALE GENOMIC DNA]</scope>
    <source>
        <strain evidence="2">cv. HN1</strain>
        <tissue evidence="1">Leaves</tissue>
    </source>
</reference>
<dbReference type="AlphaFoldDB" id="A0A4Y7JEI0"/>
<keyword evidence="2" id="KW-1185">Reference proteome</keyword>